<sequence length="443" mass="50252">MVSFPPGFQWGVSTSAHQFEGGNVHNQWHEWEARGRIRSGDKCGFACNWWHEAEEDLDRAHDLGLNVMRLSLEWSRLEPKPGKWDKAAARRYREIFKAVRSRGMRIFTSLHHFTHPLWFEYKGAFTSKEGPKLFNYFAERVITEFGDLCTDWVTFNEPNVYAAFGYMFGEFPPGRINDLQAGMAALIGAHRAHALAYDTIHRLQSDAGVGIAVNYVVFRAATASLSDRMLARVYDAAFNRSTLSFLKTGSMPGTMSVLAGRVPEAVGKIDFIGLNIYNRLHVRWPKAQDKAGGIFVPPDVPQGDHGVELPYGEAFPDGVIPAVEVYSELKKPIYILENGVPDRTDRIRPWVIVKTLQNISDLIQRGYDIRGYFHWSLVDNFEWNEGWKLRFGLFEVDPRTQKRSPRLSARLYRDIVTQNAISDATLEHFGKLPATKNGSSVAP</sequence>
<keyword evidence="2 5" id="KW-0378">Hydrolase</keyword>
<dbReference type="PANTHER" id="PTHR10353:SF209">
    <property type="entry name" value="GALACTOLIPID GALACTOSYLTRANSFERASE SFR2, CHLOROPLASTIC"/>
    <property type="match status" value="1"/>
</dbReference>
<dbReference type="EnsemblBacteria" id="ABF43014">
    <property type="protein sequence ID" value="ABF43014"/>
    <property type="gene ID" value="Acid345_4014"/>
</dbReference>
<evidence type="ECO:0000313" key="5">
    <source>
        <dbReference type="EMBL" id="ABF43014.1"/>
    </source>
</evidence>
<dbReference type="STRING" id="204669.Acid345_4014"/>
<name>Q1IJD6_KORVE</name>
<dbReference type="SUPFAM" id="SSF51445">
    <property type="entry name" value="(Trans)glycosidases"/>
    <property type="match status" value="1"/>
</dbReference>
<proteinExistence type="inferred from homology"/>
<dbReference type="AlphaFoldDB" id="Q1IJD6"/>
<reference evidence="5 6" key="1">
    <citation type="journal article" date="2009" name="Appl. Environ. Microbiol.">
        <title>Three genomes from the phylum Acidobacteria provide insight into the lifestyles of these microorganisms in soils.</title>
        <authorList>
            <person name="Ward N.L."/>
            <person name="Challacombe J.F."/>
            <person name="Janssen P.H."/>
            <person name="Henrissat B."/>
            <person name="Coutinho P.M."/>
            <person name="Wu M."/>
            <person name="Xie G."/>
            <person name="Haft D.H."/>
            <person name="Sait M."/>
            <person name="Badger J."/>
            <person name="Barabote R.D."/>
            <person name="Bradley B."/>
            <person name="Brettin T.S."/>
            <person name="Brinkac L.M."/>
            <person name="Bruce D."/>
            <person name="Creasy T."/>
            <person name="Daugherty S.C."/>
            <person name="Davidsen T.M."/>
            <person name="DeBoy R.T."/>
            <person name="Detter J.C."/>
            <person name="Dodson R.J."/>
            <person name="Durkin A.S."/>
            <person name="Ganapathy A."/>
            <person name="Gwinn-Giglio M."/>
            <person name="Han C.S."/>
            <person name="Khouri H."/>
            <person name="Kiss H."/>
            <person name="Kothari S.P."/>
            <person name="Madupu R."/>
            <person name="Nelson K.E."/>
            <person name="Nelson W.C."/>
            <person name="Paulsen I."/>
            <person name="Penn K."/>
            <person name="Ren Q."/>
            <person name="Rosovitz M.J."/>
            <person name="Selengut J.D."/>
            <person name="Shrivastava S."/>
            <person name="Sullivan S.A."/>
            <person name="Tapia R."/>
            <person name="Thompson L.S."/>
            <person name="Watkins K.L."/>
            <person name="Yang Q."/>
            <person name="Yu C."/>
            <person name="Zafar N."/>
            <person name="Zhou L."/>
            <person name="Kuske C.R."/>
        </authorList>
    </citation>
    <scope>NUCLEOTIDE SEQUENCE [LARGE SCALE GENOMIC DNA]</scope>
    <source>
        <strain evidence="5 6">Ellin345</strain>
    </source>
</reference>
<dbReference type="GO" id="GO:0005975">
    <property type="term" value="P:carbohydrate metabolic process"/>
    <property type="evidence" value="ECO:0007669"/>
    <property type="project" value="InterPro"/>
</dbReference>
<dbReference type="InterPro" id="IPR017853">
    <property type="entry name" value="GH"/>
</dbReference>
<dbReference type="InterPro" id="IPR001360">
    <property type="entry name" value="Glyco_hydro_1"/>
</dbReference>
<dbReference type="InterPro" id="IPR033132">
    <property type="entry name" value="GH_1_N_CS"/>
</dbReference>
<dbReference type="Pfam" id="PF00232">
    <property type="entry name" value="Glyco_hydro_1"/>
    <property type="match status" value="1"/>
</dbReference>
<dbReference type="CAZy" id="GH1">
    <property type="family name" value="Glycoside Hydrolase Family 1"/>
</dbReference>
<gene>
    <name evidence="5" type="ordered locus">Acid345_4014</name>
</gene>
<dbReference type="PROSITE" id="PS00653">
    <property type="entry name" value="GLYCOSYL_HYDROL_F1_2"/>
    <property type="match status" value="1"/>
</dbReference>
<dbReference type="Proteomes" id="UP000002432">
    <property type="component" value="Chromosome"/>
</dbReference>
<dbReference type="PRINTS" id="PR00131">
    <property type="entry name" value="GLHYDRLASE1"/>
</dbReference>
<dbReference type="HOGENOM" id="CLU_001859_1_3_0"/>
<dbReference type="RefSeq" id="WP_011524813.1">
    <property type="nucleotide sequence ID" value="NC_008009.1"/>
</dbReference>
<keyword evidence="6" id="KW-1185">Reference proteome</keyword>
<accession>Q1IJD6</accession>
<dbReference type="GO" id="GO:0008422">
    <property type="term" value="F:beta-glucosidase activity"/>
    <property type="evidence" value="ECO:0007669"/>
    <property type="project" value="TreeGrafter"/>
</dbReference>
<dbReference type="KEGG" id="aba:Acid345_4014"/>
<dbReference type="Gene3D" id="3.20.20.80">
    <property type="entry name" value="Glycosidases"/>
    <property type="match status" value="1"/>
</dbReference>
<evidence type="ECO:0000256" key="2">
    <source>
        <dbReference type="ARBA" id="ARBA00022801"/>
    </source>
</evidence>
<evidence type="ECO:0000256" key="3">
    <source>
        <dbReference type="ARBA" id="ARBA00023295"/>
    </source>
</evidence>
<dbReference type="eggNOG" id="COG2723">
    <property type="taxonomic scope" value="Bacteria"/>
</dbReference>
<evidence type="ECO:0000256" key="1">
    <source>
        <dbReference type="ARBA" id="ARBA00010838"/>
    </source>
</evidence>
<organism evidence="5 6">
    <name type="scientific">Koribacter versatilis (strain Ellin345)</name>
    <dbReference type="NCBI Taxonomy" id="204669"/>
    <lineage>
        <taxon>Bacteria</taxon>
        <taxon>Pseudomonadati</taxon>
        <taxon>Acidobacteriota</taxon>
        <taxon>Terriglobia</taxon>
        <taxon>Terriglobales</taxon>
        <taxon>Candidatus Korobacteraceae</taxon>
        <taxon>Candidatus Korobacter</taxon>
    </lineage>
</organism>
<dbReference type="EMBL" id="CP000360">
    <property type="protein sequence ID" value="ABF43014.1"/>
    <property type="molecule type" value="Genomic_DNA"/>
</dbReference>
<keyword evidence="3" id="KW-0326">Glycosidase</keyword>
<dbReference type="OrthoDB" id="2339329at2"/>
<evidence type="ECO:0000313" key="6">
    <source>
        <dbReference type="Proteomes" id="UP000002432"/>
    </source>
</evidence>
<dbReference type="PANTHER" id="PTHR10353">
    <property type="entry name" value="GLYCOSYL HYDROLASE"/>
    <property type="match status" value="1"/>
</dbReference>
<comment type="similarity">
    <text evidence="1 4">Belongs to the glycosyl hydrolase 1 family.</text>
</comment>
<protein>
    <submittedName>
        <fullName evidence="5">Glycosyl hydrolase family 1</fullName>
    </submittedName>
</protein>
<evidence type="ECO:0000256" key="4">
    <source>
        <dbReference type="RuleBase" id="RU003690"/>
    </source>
</evidence>